<gene>
    <name evidence="2" type="ORF">TTAC_LOCUS11616</name>
</gene>
<keyword evidence="3" id="KW-1185">Reference proteome</keyword>
<dbReference type="WBParaSite" id="TTAC_0001163401-mRNA-1">
    <property type="protein sequence ID" value="TTAC_0001163401-mRNA-1"/>
    <property type="gene ID" value="TTAC_0001163401"/>
</dbReference>
<evidence type="ECO:0000256" key="1">
    <source>
        <dbReference type="PROSITE-ProRule" id="PRU00023"/>
    </source>
</evidence>
<protein>
    <submittedName>
        <fullName evidence="4">ANK_REP_REGION domain-containing protein</fullName>
    </submittedName>
</protein>
<feature type="repeat" description="ANK" evidence="1">
    <location>
        <begin position="23"/>
        <end position="47"/>
    </location>
</feature>
<dbReference type="InterPro" id="IPR036770">
    <property type="entry name" value="Ankyrin_rpt-contain_sf"/>
</dbReference>
<dbReference type="SUPFAM" id="SSF48403">
    <property type="entry name" value="Ankyrin repeat"/>
    <property type="match status" value="1"/>
</dbReference>
<reference evidence="2 3" key="2">
    <citation type="submission" date="2018-11" db="EMBL/GenBank/DDBJ databases">
        <authorList>
            <consortium name="Pathogen Informatics"/>
        </authorList>
    </citation>
    <scope>NUCLEOTIDE SEQUENCE [LARGE SCALE GENOMIC DNA]</scope>
</reference>
<reference evidence="4" key="1">
    <citation type="submission" date="2017-02" db="UniProtKB">
        <authorList>
            <consortium name="WormBaseParasite"/>
        </authorList>
    </citation>
    <scope>IDENTIFICATION</scope>
</reference>
<proteinExistence type="predicted"/>
<evidence type="ECO:0000313" key="2">
    <source>
        <dbReference type="EMBL" id="VDM37387.1"/>
    </source>
</evidence>
<evidence type="ECO:0000313" key="3">
    <source>
        <dbReference type="Proteomes" id="UP000274429"/>
    </source>
</evidence>
<accession>A0A0R3XDK7</accession>
<sequence>MGNTRMVRCLRSKGADLEVEDKDGCTPLMQAVKAGNAEMVDTLLTLGTAFELRFFSLNFHFYAFVDLTRAQPFSNMVIVETYKILQAPT</sequence>
<organism evidence="4">
    <name type="scientific">Hydatigena taeniaeformis</name>
    <name type="common">Feline tapeworm</name>
    <name type="synonym">Taenia taeniaeformis</name>
    <dbReference type="NCBI Taxonomy" id="6205"/>
    <lineage>
        <taxon>Eukaryota</taxon>
        <taxon>Metazoa</taxon>
        <taxon>Spiralia</taxon>
        <taxon>Lophotrochozoa</taxon>
        <taxon>Platyhelminthes</taxon>
        <taxon>Cestoda</taxon>
        <taxon>Eucestoda</taxon>
        <taxon>Cyclophyllidea</taxon>
        <taxon>Taeniidae</taxon>
        <taxon>Hydatigera</taxon>
    </lineage>
</organism>
<dbReference type="SMART" id="SM00248">
    <property type="entry name" value="ANK"/>
    <property type="match status" value="1"/>
</dbReference>
<keyword evidence="1" id="KW-0040">ANK repeat</keyword>
<dbReference type="Pfam" id="PF12796">
    <property type="entry name" value="Ank_2"/>
    <property type="match status" value="1"/>
</dbReference>
<dbReference type="Gene3D" id="1.25.40.20">
    <property type="entry name" value="Ankyrin repeat-containing domain"/>
    <property type="match status" value="1"/>
</dbReference>
<name>A0A0R3XDK7_HYDTA</name>
<dbReference type="InterPro" id="IPR002110">
    <property type="entry name" value="Ankyrin_rpt"/>
</dbReference>
<dbReference type="OrthoDB" id="7464126at2759"/>
<dbReference type="EMBL" id="UYWX01025770">
    <property type="protein sequence ID" value="VDM37387.1"/>
    <property type="molecule type" value="Genomic_DNA"/>
</dbReference>
<dbReference type="PROSITE" id="PS50297">
    <property type="entry name" value="ANK_REP_REGION"/>
    <property type="match status" value="1"/>
</dbReference>
<dbReference type="PROSITE" id="PS50088">
    <property type="entry name" value="ANK_REPEAT"/>
    <property type="match status" value="1"/>
</dbReference>
<evidence type="ECO:0000313" key="4">
    <source>
        <dbReference type="WBParaSite" id="TTAC_0001163401-mRNA-1"/>
    </source>
</evidence>
<dbReference type="AlphaFoldDB" id="A0A0R3XDK7"/>
<dbReference type="Proteomes" id="UP000274429">
    <property type="component" value="Unassembled WGS sequence"/>
</dbReference>